<dbReference type="InterPro" id="IPR043134">
    <property type="entry name" value="GTP-CH-I_N"/>
</dbReference>
<reference evidence="10 11" key="1">
    <citation type="submission" date="2019-02" db="EMBL/GenBank/DDBJ databases">
        <title>Deep-cultivation of Planctomycetes and their phenomic and genomic characterization uncovers novel biology.</title>
        <authorList>
            <person name="Wiegand S."/>
            <person name="Jogler M."/>
            <person name="Boedeker C."/>
            <person name="Pinto D."/>
            <person name="Vollmers J."/>
            <person name="Rivas-Marin E."/>
            <person name="Kohn T."/>
            <person name="Peeters S.H."/>
            <person name="Heuer A."/>
            <person name="Rast P."/>
            <person name="Oberbeckmann S."/>
            <person name="Bunk B."/>
            <person name="Jeske O."/>
            <person name="Meyerdierks A."/>
            <person name="Storesund J.E."/>
            <person name="Kallscheuer N."/>
            <person name="Luecker S."/>
            <person name="Lage O.M."/>
            <person name="Pohl T."/>
            <person name="Merkel B.J."/>
            <person name="Hornburger P."/>
            <person name="Mueller R.-W."/>
            <person name="Bruemmer F."/>
            <person name="Labrenz M."/>
            <person name="Spormann A.M."/>
            <person name="Op Den Camp H."/>
            <person name="Overmann J."/>
            <person name="Amann R."/>
            <person name="Jetten M.S.M."/>
            <person name="Mascher T."/>
            <person name="Medema M.H."/>
            <person name="Devos D.P."/>
            <person name="Kaster A.-K."/>
            <person name="Ovreas L."/>
            <person name="Rohde M."/>
            <person name="Galperin M.Y."/>
            <person name="Jogler C."/>
        </authorList>
    </citation>
    <scope>NUCLEOTIDE SEQUENCE [LARGE SCALE GENOMIC DNA]</scope>
    <source>
        <strain evidence="10 11">Pla100</strain>
    </source>
</reference>
<comment type="caution">
    <text evidence="10">The sequence shown here is derived from an EMBL/GenBank/DDBJ whole genome shotgun (WGS) entry which is preliminary data.</text>
</comment>
<comment type="subunit">
    <text evidence="7">Homopolymer.</text>
</comment>
<feature type="compositionally biased region" description="Polar residues" evidence="8">
    <location>
        <begin position="1"/>
        <end position="18"/>
    </location>
</feature>
<name>A0A5C6AEA0_9BACT</name>
<dbReference type="GO" id="GO:0005525">
    <property type="term" value="F:GTP binding"/>
    <property type="evidence" value="ECO:0007669"/>
    <property type="project" value="UniProtKB-KW"/>
</dbReference>
<comment type="pathway">
    <text evidence="2 7">Cofactor biosynthesis; 7,8-dihydroneopterin triphosphate biosynthesis; 7,8-dihydroneopterin triphosphate from GTP: step 1/1.</text>
</comment>
<dbReference type="NCBIfam" id="TIGR00063">
    <property type="entry name" value="folE"/>
    <property type="match status" value="1"/>
</dbReference>
<evidence type="ECO:0000313" key="10">
    <source>
        <dbReference type="EMBL" id="TWT97515.1"/>
    </source>
</evidence>
<keyword evidence="5 7" id="KW-0554">One-carbon metabolism</keyword>
<organism evidence="10 11">
    <name type="scientific">Neorhodopirellula pilleata</name>
    <dbReference type="NCBI Taxonomy" id="2714738"/>
    <lineage>
        <taxon>Bacteria</taxon>
        <taxon>Pseudomonadati</taxon>
        <taxon>Planctomycetota</taxon>
        <taxon>Planctomycetia</taxon>
        <taxon>Pirellulales</taxon>
        <taxon>Pirellulaceae</taxon>
        <taxon>Neorhodopirellula</taxon>
    </lineage>
</organism>
<comment type="catalytic activity">
    <reaction evidence="1 7">
        <text>GTP + H2O = 7,8-dihydroneopterin 3'-triphosphate + formate + H(+)</text>
        <dbReference type="Rhea" id="RHEA:17473"/>
        <dbReference type="ChEBI" id="CHEBI:15377"/>
        <dbReference type="ChEBI" id="CHEBI:15378"/>
        <dbReference type="ChEBI" id="CHEBI:15740"/>
        <dbReference type="ChEBI" id="CHEBI:37565"/>
        <dbReference type="ChEBI" id="CHEBI:58462"/>
        <dbReference type="EC" id="3.5.4.16"/>
    </reaction>
</comment>
<feature type="binding site" evidence="7">
    <location>
        <position position="117"/>
    </location>
    <ligand>
        <name>Zn(2+)</name>
        <dbReference type="ChEBI" id="CHEBI:29105"/>
    </ligand>
</feature>
<evidence type="ECO:0000313" key="11">
    <source>
        <dbReference type="Proteomes" id="UP000316213"/>
    </source>
</evidence>
<keyword evidence="7" id="KW-0547">Nucleotide-binding</keyword>
<evidence type="ECO:0000256" key="2">
    <source>
        <dbReference type="ARBA" id="ARBA00005080"/>
    </source>
</evidence>
<dbReference type="Gene3D" id="1.10.286.10">
    <property type="match status" value="1"/>
</dbReference>
<dbReference type="InterPro" id="IPR018234">
    <property type="entry name" value="GTP_CycHdrlase_I_CS"/>
</dbReference>
<evidence type="ECO:0000256" key="8">
    <source>
        <dbReference type="SAM" id="MobiDB-lite"/>
    </source>
</evidence>
<evidence type="ECO:0000256" key="1">
    <source>
        <dbReference type="ARBA" id="ARBA00001052"/>
    </source>
</evidence>
<dbReference type="GO" id="GO:0046654">
    <property type="term" value="P:tetrahydrofolate biosynthetic process"/>
    <property type="evidence" value="ECO:0007669"/>
    <property type="project" value="UniProtKB-UniRule"/>
</dbReference>
<keyword evidence="11" id="KW-1185">Reference proteome</keyword>
<dbReference type="GO" id="GO:0006729">
    <property type="term" value="P:tetrahydrobiopterin biosynthetic process"/>
    <property type="evidence" value="ECO:0007669"/>
    <property type="project" value="TreeGrafter"/>
</dbReference>
<keyword evidence="7" id="KW-0862">Zinc</keyword>
<dbReference type="EMBL" id="SJPM01000004">
    <property type="protein sequence ID" value="TWT97515.1"/>
    <property type="molecule type" value="Genomic_DNA"/>
</dbReference>
<dbReference type="NCBIfam" id="NF006826">
    <property type="entry name" value="PRK09347.1-3"/>
    <property type="match status" value="1"/>
</dbReference>
<dbReference type="Pfam" id="PF01227">
    <property type="entry name" value="GTP_cyclohydroI"/>
    <property type="match status" value="1"/>
</dbReference>
<dbReference type="PANTHER" id="PTHR11109:SF7">
    <property type="entry name" value="GTP CYCLOHYDROLASE 1"/>
    <property type="match status" value="1"/>
</dbReference>
<evidence type="ECO:0000256" key="3">
    <source>
        <dbReference type="ARBA" id="ARBA00008085"/>
    </source>
</evidence>
<feature type="region of interest" description="Disordered" evidence="8">
    <location>
        <begin position="1"/>
        <end position="28"/>
    </location>
</feature>
<evidence type="ECO:0000256" key="6">
    <source>
        <dbReference type="ARBA" id="ARBA00022801"/>
    </source>
</evidence>
<evidence type="ECO:0000259" key="9">
    <source>
        <dbReference type="Pfam" id="PF01227"/>
    </source>
</evidence>
<feature type="binding site" evidence="7">
    <location>
        <position position="185"/>
    </location>
    <ligand>
        <name>Zn(2+)</name>
        <dbReference type="ChEBI" id="CHEBI:29105"/>
    </ligand>
</feature>
<dbReference type="GO" id="GO:0003934">
    <property type="term" value="F:GTP cyclohydrolase I activity"/>
    <property type="evidence" value="ECO:0007669"/>
    <property type="project" value="UniProtKB-UniRule"/>
</dbReference>
<dbReference type="OrthoDB" id="9801207at2"/>
<dbReference type="InterPro" id="IPR001474">
    <property type="entry name" value="GTP_CycHdrlase_I"/>
</dbReference>
<dbReference type="GO" id="GO:0006730">
    <property type="term" value="P:one-carbon metabolic process"/>
    <property type="evidence" value="ECO:0007669"/>
    <property type="project" value="UniProtKB-UniRule"/>
</dbReference>
<comment type="similarity">
    <text evidence="3 7">Belongs to the GTP cyclohydrolase I family.</text>
</comment>
<evidence type="ECO:0000256" key="4">
    <source>
        <dbReference type="ARBA" id="ARBA00011857"/>
    </source>
</evidence>
<dbReference type="PANTHER" id="PTHR11109">
    <property type="entry name" value="GTP CYCLOHYDROLASE I"/>
    <property type="match status" value="1"/>
</dbReference>
<dbReference type="InterPro" id="IPR043133">
    <property type="entry name" value="GTP-CH-I_C/QueF"/>
</dbReference>
<feature type="binding site" evidence="7">
    <location>
        <position position="114"/>
    </location>
    <ligand>
        <name>Zn(2+)</name>
        <dbReference type="ChEBI" id="CHEBI:29105"/>
    </ligand>
</feature>
<evidence type="ECO:0000256" key="5">
    <source>
        <dbReference type="ARBA" id="ARBA00022563"/>
    </source>
</evidence>
<gene>
    <name evidence="7 10" type="primary">folE</name>
    <name evidence="10" type="ORF">Pla100_26690</name>
</gene>
<keyword evidence="6 7" id="KW-0378">Hydrolase</keyword>
<protein>
    <recommendedName>
        <fullName evidence="7">GTP cyclohydrolase 1</fullName>
        <ecNumber evidence="7">3.5.4.16</ecNumber>
    </recommendedName>
    <alternativeName>
        <fullName evidence="7">GTP cyclohydrolase I</fullName>
        <shortName evidence="7">GTP-CH-I</shortName>
    </alternativeName>
</protein>
<dbReference type="Gene3D" id="3.30.1130.10">
    <property type="match status" value="1"/>
</dbReference>
<keyword evidence="7" id="KW-0342">GTP-binding</keyword>
<dbReference type="HAMAP" id="MF_00223">
    <property type="entry name" value="FolE"/>
    <property type="match status" value="1"/>
</dbReference>
<dbReference type="GO" id="GO:0005737">
    <property type="term" value="C:cytoplasm"/>
    <property type="evidence" value="ECO:0007669"/>
    <property type="project" value="TreeGrafter"/>
</dbReference>
<evidence type="ECO:0000256" key="7">
    <source>
        <dbReference type="HAMAP-Rule" id="MF_00223"/>
    </source>
</evidence>
<dbReference type="UniPathway" id="UPA00848">
    <property type="reaction ID" value="UER00151"/>
</dbReference>
<dbReference type="GO" id="GO:0008270">
    <property type="term" value="F:zinc ion binding"/>
    <property type="evidence" value="ECO:0007669"/>
    <property type="project" value="UniProtKB-UniRule"/>
</dbReference>
<dbReference type="PROSITE" id="PS00860">
    <property type="entry name" value="GTP_CYCLOHYDROL_1_2"/>
    <property type="match status" value="1"/>
</dbReference>
<dbReference type="FunFam" id="1.10.286.10:FF:000001">
    <property type="entry name" value="GTP cyclohydrolase 1"/>
    <property type="match status" value="1"/>
</dbReference>
<dbReference type="RefSeq" id="WP_146578083.1">
    <property type="nucleotide sequence ID" value="NZ_SJPM01000004.1"/>
</dbReference>
<dbReference type="AlphaFoldDB" id="A0A5C6AEA0"/>
<sequence length="226" mass="24826">MLTPTKDSSSDAEPSQAENGHAVTPNPFFVDRNAPKNDAVDFKAIEAAVKVILEAVGEDPERDGLLETPARVARMYAEMFAGLKSDPGRHLDKVFVEDYDEIVLVRDISFCSMCEHHLLPFTGKAHIAYLPSGKVVGLSKLARVVEEVARRPQVQERMTHTVANLIEERLSARGVAVVIESTHSCMTMRGIRKPGSLCLTSAMRGTFKTDPKSRAEVLGLINREPS</sequence>
<dbReference type="NCBIfam" id="NF006825">
    <property type="entry name" value="PRK09347.1-2"/>
    <property type="match status" value="1"/>
</dbReference>
<dbReference type="FunFam" id="3.30.1130.10:FF:000001">
    <property type="entry name" value="GTP cyclohydrolase 1"/>
    <property type="match status" value="1"/>
</dbReference>
<comment type="subunit">
    <text evidence="4">Toroid-shaped homodecamer, composed of two pentamers of five dimers.</text>
</comment>
<accession>A0A5C6AEA0</accession>
<keyword evidence="7" id="KW-0479">Metal-binding</keyword>
<dbReference type="PROSITE" id="PS00859">
    <property type="entry name" value="GTP_CYCLOHYDROL_1_1"/>
    <property type="match status" value="1"/>
</dbReference>
<dbReference type="Proteomes" id="UP000316213">
    <property type="component" value="Unassembled WGS sequence"/>
</dbReference>
<feature type="domain" description="GTP cyclohydrolase I" evidence="9">
    <location>
        <begin position="45"/>
        <end position="221"/>
    </location>
</feature>
<proteinExistence type="inferred from homology"/>
<dbReference type="EC" id="3.5.4.16" evidence="7"/>
<dbReference type="SUPFAM" id="SSF55620">
    <property type="entry name" value="Tetrahydrobiopterin biosynthesis enzymes-like"/>
    <property type="match status" value="1"/>
</dbReference>
<dbReference type="InterPro" id="IPR020602">
    <property type="entry name" value="GTP_CycHdrlase_I_dom"/>
</dbReference>